<dbReference type="Proteomes" id="UP001147752">
    <property type="component" value="Unassembled WGS sequence"/>
</dbReference>
<evidence type="ECO:0008006" key="4">
    <source>
        <dbReference type="Google" id="ProtNLM"/>
    </source>
</evidence>
<dbReference type="AlphaFoldDB" id="A0A9W9SQK7"/>
<name>A0A9W9SQK7_9EURO</name>
<keyword evidence="1" id="KW-0732">Signal</keyword>
<dbReference type="EMBL" id="JAPZBT010000001">
    <property type="protein sequence ID" value="KAJ5382697.1"/>
    <property type="molecule type" value="Genomic_DNA"/>
</dbReference>
<accession>A0A9W9SQK7</accession>
<proteinExistence type="predicted"/>
<protein>
    <recommendedName>
        <fullName evidence="4">Lysine-specific metallo-endopeptidase domain-containing protein</fullName>
    </recommendedName>
</protein>
<dbReference type="Gene3D" id="3.40.390.10">
    <property type="entry name" value="Collagenase (Catalytic Domain)"/>
    <property type="match status" value="1"/>
</dbReference>
<sequence>MIFGRSGTTMLVTLGQILLLADVLQCAQGLLIVPDRIFENNRSSVAEKRDGSQAGDSDWVKITGWETFLLHTATCAGLNDESDAMSITKRDSDTVTDTTKAMFADVLDDVLEINRGALDAIPTLESAWDKMSNREELSAEEKTQINFYMAMYGTFKETDSTGMDRANRRIAQLKYFANQFVEGLDKDSFKIRIICDESAWELIDYHGEGNVCQNDKGKQATLAFMMEGDEGDDGHDYMTICPLGWERFAEAVPIPVSKVKSLESLEYQHIDDVAKSPADGVFTHELTHSKYFWGALKTGDIALNDGKKAYGFENVVTLAKEGNNEDDVSQLRALKNADTYKYWATGE</sequence>
<dbReference type="GO" id="GO:0008237">
    <property type="term" value="F:metallopeptidase activity"/>
    <property type="evidence" value="ECO:0007669"/>
    <property type="project" value="InterPro"/>
</dbReference>
<evidence type="ECO:0000313" key="2">
    <source>
        <dbReference type="EMBL" id="KAJ5382697.1"/>
    </source>
</evidence>
<organism evidence="2 3">
    <name type="scientific">Penicillium concentricum</name>
    <dbReference type="NCBI Taxonomy" id="293559"/>
    <lineage>
        <taxon>Eukaryota</taxon>
        <taxon>Fungi</taxon>
        <taxon>Dikarya</taxon>
        <taxon>Ascomycota</taxon>
        <taxon>Pezizomycotina</taxon>
        <taxon>Eurotiomycetes</taxon>
        <taxon>Eurotiomycetidae</taxon>
        <taxon>Eurotiales</taxon>
        <taxon>Aspergillaceae</taxon>
        <taxon>Penicillium</taxon>
    </lineage>
</organism>
<evidence type="ECO:0000313" key="3">
    <source>
        <dbReference type="Proteomes" id="UP001147752"/>
    </source>
</evidence>
<dbReference type="OrthoDB" id="4343980at2759"/>
<dbReference type="RefSeq" id="XP_056582473.1">
    <property type="nucleotide sequence ID" value="XM_056718338.1"/>
</dbReference>
<evidence type="ECO:0000256" key="1">
    <source>
        <dbReference type="SAM" id="SignalP"/>
    </source>
</evidence>
<keyword evidence="3" id="KW-1185">Reference proteome</keyword>
<dbReference type="GeneID" id="81457521"/>
<reference evidence="2" key="1">
    <citation type="submission" date="2022-12" db="EMBL/GenBank/DDBJ databases">
        <authorList>
            <person name="Petersen C."/>
        </authorList>
    </citation>
    <scope>NUCLEOTIDE SEQUENCE</scope>
    <source>
        <strain evidence="2">IBT 3081</strain>
    </source>
</reference>
<reference evidence="2" key="2">
    <citation type="journal article" date="2023" name="IMA Fungus">
        <title>Comparative genomic study of the Penicillium genus elucidates a diverse pangenome and 15 lateral gene transfer events.</title>
        <authorList>
            <person name="Petersen C."/>
            <person name="Sorensen T."/>
            <person name="Nielsen M.R."/>
            <person name="Sondergaard T.E."/>
            <person name="Sorensen J.L."/>
            <person name="Fitzpatrick D.A."/>
            <person name="Frisvad J.C."/>
            <person name="Nielsen K.L."/>
        </authorList>
    </citation>
    <scope>NUCLEOTIDE SEQUENCE</scope>
    <source>
        <strain evidence="2">IBT 3081</strain>
    </source>
</reference>
<gene>
    <name evidence="2" type="ORF">N7517_000608</name>
</gene>
<comment type="caution">
    <text evidence="2">The sequence shown here is derived from an EMBL/GenBank/DDBJ whole genome shotgun (WGS) entry which is preliminary data.</text>
</comment>
<feature type="signal peptide" evidence="1">
    <location>
        <begin position="1"/>
        <end position="29"/>
    </location>
</feature>
<feature type="chain" id="PRO_5040905444" description="Lysine-specific metallo-endopeptidase domain-containing protein" evidence="1">
    <location>
        <begin position="30"/>
        <end position="347"/>
    </location>
</feature>
<dbReference type="InterPro" id="IPR024079">
    <property type="entry name" value="MetalloPept_cat_dom_sf"/>
</dbReference>